<evidence type="ECO:0000256" key="1">
    <source>
        <dbReference type="SAM" id="MobiDB-lite"/>
    </source>
</evidence>
<keyword evidence="3" id="KW-1185">Reference proteome</keyword>
<dbReference type="Proteomes" id="UP000094336">
    <property type="component" value="Unassembled WGS sequence"/>
</dbReference>
<accession>A0A1E3QSU3</accession>
<sequence>MLSPPSTPETRKQDSFATPAPVAAVVASISHKLQLQTPYTLGNDELRSDTSVDTPIGISSDSAFADGLAQLLAKLQPATADVHEDTHPAPEVDFNAHRADILKCLTNINHVVTHHKFHNNLLSFENRNLVARHGIEIELLSREVCILKLLLQQKTRMPSWIAHTSDFPSHGSSYYETHTEIIDGTPEEAPRLQAALEVTPEQPRKRKLQPAFKPHSRTRPVKTSPLSEKTSLDRSQLPPTAMFSTTTALCTLTPERPIGVLSLVRPACSLAGGVGDISQEKQTRVFYLHNLSEKRKPVKAEKLLPRIKK</sequence>
<evidence type="ECO:0000313" key="2">
    <source>
        <dbReference type="EMBL" id="ODQ80783.1"/>
    </source>
</evidence>
<dbReference type="RefSeq" id="XP_018986111.1">
    <property type="nucleotide sequence ID" value="XM_019130423.1"/>
</dbReference>
<evidence type="ECO:0000313" key="3">
    <source>
        <dbReference type="Proteomes" id="UP000094336"/>
    </source>
</evidence>
<feature type="compositionally biased region" description="Basic residues" evidence="1">
    <location>
        <begin position="204"/>
        <end position="220"/>
    </location>
</feature>
<protein>
    <submittedName>
        <fullName evidence="2">Uncharacterized protein</fullName>
    </submittedName>
</protein>
<name>A0A1E3QSU3_9ASCO</name>
<organism evidence="2 3">
    <name type="scientific">Babjeviella inositovora NRRL Y-12698</name>
    <dbReference type="NCBI Taxonomy" id="984486"/>
    <lineage>
        <taxon>Eukaryota</taxon>
        <taxon>Fungi</taxon>
        <taxon>Dikarya</taxon>
        <taxon>Ascomycota</taxon>
        <taxon>Saccharomycotina</taxon>
        <taxon>Pichiomycetes</taxon>
        <taxon>Serinales incertae sedis</taxon>
        <taxon>Babjeviella</taxon>
    </lineage>
</organism>
<dbReference type="EMBL" id="KV454429">
    <property type="protein sequence ID" value="ODQ80783.1"/>
    <property type="molecule type" value="Genomic_DNA"/>
</dbReference>
<feature type="region of interest" description="Disordered" evidence="1">
    <location>
        <begin position="199"/>
        <end position="238"/>
    </location>
</feature>
<dbReference type="GeneID" id="30148276"/>
<reference evidence="3" key="1">
    <citation type="submission" date="2016-05" db="EMBL/GenBank/DDBJ databases">
        <title>Comparative genomics of biotechnologically important yeasts.</title>
        <authorList>
            <consortium name="DOE Joint Genome Institute"/>
            <person name="Riley R."/>
            <person name="Haridas S."/>
            <person name="Wolfe K.H."/>
            <person name="Lopes M.R."/>
            <person name="Hittinger C.T."/>
            <person name="Goker M."/>
            <person name="Salamov A."/>
            <person name="Wisecaver J."/>
            <person name="Long T.M."/>
            <person name="Aerts A.L."/>
            <person name="Barry K."/>
            <person name="Choi C."/>
            <person name="Clum A."/>
            <person name="Coughlan A.Y."/>
            <person name="Deshpande S."/>
            <person name="Douglass A.P."/>
            <person name="Hanson S.J."/>
            <person name="Klenk H.-P."/>
            <person name="Labutti K."/>
            <person name="Lapidus A."/>
            <person name="Lindquist E."/>
            <person name="Lipzen A."/>
            <person name="Meier-Kolthoff J.P."/>
            <person name="Ohm R.A."/>
            <person name="Otillar R.P."/>
            <person name="Pangilinan J."/>
            <person name="Peng Y."/>
            <person name="Rokas A."/>
            <person name="Rosa C.A."/>
            <person name="Scheuner C."/>
            <person name="Sibirny A.A."/>
            <person name="Slot J.C."/>
            <person name="Stielow J.B."/>
            <person name="Sun H."/>
            <person name="Kurtzman C.P."/>
            <person name="Blackwell M."/>
            <person name="Grigoriev I.V."/>
            <person name="Jeffries T.W."/>
        </authorList>
    </citation>
    <scope>NUCLEOTIDE SEQUENCE [LARGE SCALE GENOMIC DNA]</scope>
    <source>
        <strain evidence="3">NRRL Y-12698</strain>
    </source>
</reference>
<gene>
    <name evidence="2" type="ORF">BABINDRAFT_166365</name>
</gene>
<dbReference type="AlphaFoldDB" id="A0A1E3QSU3"/>
<proteinExistence type="predicted"/>
<feature type="compositionally biased region" description="Polar residues" evidence="1">
    <location>
        <begin position="224"/>
        <end position="238"/>
    </location>
</feature>